<dbReference type="AlphaFoldDB" id="A0A135V279"/>
<comment type="caution">
    <text evidence="2">The sequence shown here is derived from an EMBL/GenBank/DDBJ whole genome shotgun (WGS) entry which is preliminary data.</text>
</comment>
<name>A0A135V279_9PEZI</name>
<dbReference type="EMBL" id="JFFI01000595">
    <property type="protein sequence ID" value="KXH66783.1"/>
    <property type="molecule type" value="Genomic_DNA"/>
</dbReference>
<protein>
    <submittedName>
        <fullName evidence="2">Uncharacterized protein</fullName>
    </submittedName>
</protein>
<reference evidence="2 3" key="1">
    <citation type="submission" date="2014-02" db="EMBL/GenBank/DDBJ databases">
        <title>The genome sequence of Colletotrichum salicis CBS 607.94.</title>
        <authorList>
            <person name="Baroncelli R."/>
            <person name="Thon M.R."/>
        </authorList>
    </citation>
    <scope>NUCLEOTIDE SEQUENCE [LARGE SCALE GENOMIC DNA]</scope>
    <source>
        <strain evidence="2 3">CBS 607.94</strain>
    </source>
</reference>
<evidence type="ECO:0000256" key="1">
    <source>
        <dbReference type="SAM" id="MobiDB-lite"/>
    </source>
</evidence>
<proteinExistence type="predicted"/>
<dbReference type="Proteomes" id="UP000070121">
    <property type="component" value="Unassembled WGS sequence"/>
</dbReference>
<evidence type="ECO:0000313" key="3">
    <source>
        <dbReference type="Proteomes" id="UP000070121"/>
    </source>
</evidence>
<accession>A0A135V279</accession>
<evidence type="ECO:0000313" key="2">
    <source>
        <dbReference type="EMBL" id="KXH66783.1"/>
    </source>
</evidence>
<organism evidence="2 3">
    <name type="scientific">Colletotrichum salicis</name>
    <dbReference type="NCBI Taxonomy" id="1209931"/>
    <lineage>
        <taxon>Eukaryota</taxon>
        <taxon>Fungi</taxon>
        <taxon>Dikarya</taxon>
        <taxon>Ascomycota</taxon>
        <taxon>Pezizomycotina</taxon>
        <taxon>Sordariomycetes</taxon>
        <taxon>Hypocreomycetidae</taxon>
        <taxon>Glomerellales</taxon>
        <taxon>Glomerellaceae</taxon>
        <taxon>Colletotrichum</taxon>
        <taxon>Colletotrichum acutatum species complex</taxon>
    </lineage>
</organism>
<keyword evidence="3" id="KW-1185">Reference proteome</keyword>
<feature type="region of interest" description="Disordered" evidence="1">
    <location>
        <begin position="148"/>
        <end position="167"/>
    </location>
</feature>
<sequence length="192" mass="21914">MGSRNKNKPITTPLKRRLAFRNIHHHQTRTNNHIPNLERHPAQNSLLRNLHHRFVTIPRSTSRHRPAPDNLHHNRHEIRTDKDLGVQQRVHHGPLGAVPYDEVLERYRDGRGDERGRKEEGEDLERDGVHGPWVLCEFGAGEVAEALEEGADAEPEGVGPGAGFDSVVERRRRRRAKVMKKKVEAGLERGVP</sequence>
<gene>
    <name evidence="2" type="ORF">CSAL01_11966</name>
</gene>